<dbReference type="Gene3D" id="1.10.357.10">
    <property type="entry name" value="Tetracycline Repressor, domain 2"/>
    <property type="match status" value="1"/>
</dbReference>
<dbReference type="FunFam" id="1.10.10.60:FF:000141">
    <property type="entry name" value="TetR family transcriptional regulator"/>
    <property type="match status" value="1"/>
</dbReference>
<organism evidence="6 7">
    <name type="scientific">Phenylobacterium glaciei</name>
    <dbReference type="NCBI Taxonomy" id="2803784"/>
    <lineage>
        <taxon>Bacteria</taxon>
        <taxon>Pseudomonadati</taxon>
        <taxon>Pseudomonadota</taxon>
        <taxon>Alphaproteobacteria</taxon>
        <taxon>Caulobacterales</taxon>
        <taxon>Caulobacteraceae</taxon>
        <taxon>Phenylobacterium</taxon>
    </lineage>
</organism>
<dbReference type="AlphaFoldDB" id="A0A941D2I9"/>
<dbReference type="SUPFAM" id="SSF46689">
    <property type="entry name" value="Homeodomain-like"/>
    <property type="match status" value="1"/>
</dbReference>
<dbReference type="GO" id="GO:0003700">
    <property type="term" value="F:DNA-binding transcription factor activity"/>
    <property type="evidence" value="ECO:0007669"/>
    <property type="project" value="TreeGrafter"/>
</dbReference>
<dbReference type="PROSITE" id="PS01081">
    <property type="entry name" value="HTH_TETR_1"/>
    <property type="match status" value="1"/>
</dbReference>
<evidence type="ECO:0000256" key="2">
    <source>
        <dbReference type="ARBA" id="ARBA00023125"/>
    </source>
</evidence>
<dbReference type="PROSITE" id="PS50977">
    <property type="entry name" value="HTH_TETR_2"/>
    <property type="match status" value="1"/>
</dbReference>
<dbReference type="PANTHER" id="PTHR30055">
    <property type="entry name" value="HTH-TYPE TRANSCRIPTIONAL REGULATOR RUTR"/>
    <property type="match status" value="1"/>
</dbReference>
<dbReference type="InterPro" id="IPR050109">
    <property type="entry name" value="HTH-type_TetR-like_transc_reg"/>
</dbReference>
<evidence type="ECO:0000256" key="3">
    <source>
        <dbReference type="ARBA" id="ARBA00023163"/>
    </source>
</evidence>
<dbReference type="GO" id="GO:0000976">
    <property type="term" value="F:transcription cis-regulatory region binding"/>
    <property type="evidence" value="ECO:0007669"/>
    <property type="project" value="TreeGrafter"/>
</dbReference>
<dbReference type="Pfam" id="PF00440">
    <property type="entry name" value="TetR_N"/>
    <property type="match status" value="1"/>
</dbReference>
<proteinExistence type="predicted"/>
<feature type="domain" description="HTH tetR-type" evidence="5">
    <location>
        <begin position="9"/>
        <end position="69"/>
    </location>
</feature>
<name>A0A941D2I9_9CAUL</name>
<keyword evidence="2 4" id="KW-0238">DNA-binding</keyword>
<dbReference type="Proteomes" id="UP000622580">
    <property type="component" value="Unassembled WGS sequence"/>
</dbReference>
<dbReference type="InterPro" id="IPR023772">
    <property type="entry name" value="DNA-bd_HTH_TetR-type_CS"/>
</dbReference>
<comment type="caution">
    <text evidence="6">The sequence shown here is derived from an EMBL/GenBank/DDBJ whole genome shotgun (WGS) entry which is preliminary data.</text>
</comment>
<gene>
    <name evidence="6" type="ORF">JKL49_12475</name>
</gene>
<dbReference type="InterPro" id="IPR009057">
    <property type="entry name" value="Homeodomain-like_sf"/>
</dbReference>
<evidence type="ECO:0000256" key="4">
    <source>
        <dbReference type="PROSITE-ProRule" id="PRU00335"/>
    </source>
</evidence>
<dbReference type="RefSeq" id="WP_215340925.1">
    <property type="nucleotide sequence ID" value="NZ_JAGSGD010000001.1"/>
</dbReference>
<evidence type="ECO:0000256" key="1">
    <source>
        <dbReference type="ARBA" id="ARBA00023015"/>
    </source>
</evidence>
<protein>
    <submittedName>
        <fullName evidence="6">TetR/AcrR family transcriptional regulator</fullName>
    </submittedName>
</protein>
<keyword evidence="7" id="KW-1185">Reference proteome</keyword>
<reference evidence="6" key="1">
    <citation type="submission" date="2021-04" db="EMBL/GenBank/DDBJ databases">
        <title>Draft genome assembly of strain Phenylobacterium sp. 20VBR1 using MiniION and Illumina platforms.</title>
        <authorList>
            <person name="Thomas F.A."/>
            <person name="Krishnan K.P."/>
            <person name="Sinha R.K."/>
        </authorList>
    </citation>
    <scope>NUCLEOTIDE SEQUENCE</scope>
    <source>
        <strain evidence="6">20VBR1</strain>
    </source>
</reference>
<keyword evidence="1" id="KW-0805">Transcription regulation</keyword>
<sequence length="200" mass="20814">MAEPAPESRTKADAILSAAQRLFTQFGFRRTSIDDIAREAGIAKGTVYLYFDGKEAVFRAMQARNLAEVEVACDAAEAAGGGFGDRLRGVLEALYAGIYDRYGQSEHLVELSSTRLTVGPDIAGQVDQTYTGRIVGFLKAAEKAGDASLAASGLDAAAIAATLMAAAKGAKQSESGPPDPATYRASLARIAALIAAALRP</sequence>
<dbReference type="PANTHER" id="PTHR30055:SF234">
    <property type="entry name" value="HTH-TYPE TRANSCRIPTIONAL REGULATOR BETI"/>
    <property type="match status" value="1"/>
</dbReference>
<dbReference type="EMBL" id="JAGSGD010000001">
    <property type="protein sequence ID" value="MBR7620204.1"/>
    <property type="molecule type" value="Genomic_DNA"/>
</dbReference>
<dbReference type="PRINTS" id="PR00455">
    <property type="entry name" value="HTHTETR"/>
</dbReference>
<dbReference type="InterPro" id="IPR001647">
    <property type="entry name" value="HTH_TetR"/>
</dbReference>
<accession>A0A941D2I9</accession>
<evidence type="ECO:0000313" key="6">
    <source>
        <dbReference type="EMBL" id="MBR7620204.1"/>
    </source>
</evidence>
<feature type="DNA-binding region" description="H-T-H motif" evidence="4">
    <location>
        <begin position="32"/>
        <end position="51"/>
    </location>
</feature>
<evidence type="ECO:0000259" key="5">
    <source>
        <dbReference type="PROSITE" id="PS50977"/>
    </source>
</evidence>
<keyword evidence="3" id="KW-0804">Transcription</keyword>
<evidence type="ECO:0000313" key="7">
    <source>
        <dbReference type="Proteomes" id="UP000622580"/>
    </source>
</evidence>